<dbReference type="GO" id="GO:0003824">
    <property type="term" value="F:catalytic activity"/>
    <property type="evidence" value="ECO:0007669"/>
    <property type="project" value="InterPro"/>
</dbReference>
<comment type="caution">
    <text evidence="2">The sequence shown here is derived from an EMBL/GenBank/DDBJ whole genome shotgun (WGS) entry which is preliminary data.</text>
</comment>
<dbReference type="Gene3D" id="3.40.50.1820">
    <property type="entry name" value="alpha/beta hydrolase"/>
    <property type="match status" value="1"/>
</dbReference>
<dbReference type="SUPFAM" id="SSF53474">
    <property type="entry name" value="alpha/beta-Hydrolases"/>
    <property type="match status" value="1"/>
</dbReference>
<dbReference type="InterPro" id="IPR000639">
    <property type="entry name" value="Epox_hydrolase-like"/>
</dbReference>
<name>A0A840QCW4_9PSEU</name>
<dbReference type="EMBL" id="JACHIW010000001">
    <property type="protein sequence ID" value="MBB5156379.1"/>
    <property type="molecule type" value="Genomic_DNA"/>
</dbReference>
<dbReference type="AlphaFoldDB" id="A0A840QCW4"/>
<reference evidence="2 3" key="1">
    <citation type="submission" date="2020-08" db="EMBL/GenBank/DDBJ databases">
        <title>Sequencing the genomes of 1000 actinobacteria strains.</title>
        <authorList>
            <person name="Klenk H.-P."/>
        </authorList>
    </citation>
    <scope>NUCLEOTIDE SEQUENCE [LARGE SCALE GENOMIC DNA]</scope>
    <source>
        <strain evidence="2 3">DSM 45584</strain>
    </source>
</reference>
<proteinExistence type="predicted"/>
<dbReference type="PRINTS" id="PR00111">
    <property type="entry name" value="ABHYDROLASE"/>
</dbReference>
<dbReference type="PRINTS" id="PR00412">
    <property type="entry name" value="EPOXHYDRLASE"/>
</dbReference>
<dbReference type="PANTHER" id="PTHR43798:SF33">
    <property type="entry name" value="HYDROLASE, PUTATIVE (AFU_ORTHOLOGUE AFUA_2G14860)-RELATED"/>
    <property type="match status" value="1"/>
</dbReference>
<protein>
    <submittedName>
        <fullName evidence="2">Pimeloyl-ACP methyl ester carboxylesterase</fullName>
    </submittedName>
</protein>
<sequence>MILDRHMIVDGARLAYRHTSGRTGEALVFLHGTPSHSHIWRNVLPAVEAAGHAVLAYDLLGYGASERPPNRDTSVTAQAGLLAEALTQRGIQRCTLIAHDIGGAVAQIFATRHPDRIDRLMLIDTVSYDSWPSSTWRQIIRDHLDDYAAMPQADFEAMLTRQLRMTVADPARMSGETLAAYLAPHRTPMGRASFFAHQVRHYNSEPTQRLAPLLKTLTAPTRIVWGAEDRWQPVTFAERLAADIPNAALSVVAGAGHFLMEDNPARVVEEIQTLLKT</sequence>
<dbReference type="PANTHER" id="PTHR43798">
    <property type="entry name" value="MONOACYLGLYCEROL LIPASE"/>
    <property type="match status" value="1"/>
</dbReference>
<dbReference type="InterPro" id="IPR029058">
    <property type="entry name" value="AB_hydrolase_fold"/>
</dbReference>
<dbReference type="InterPro" id="IPR000073">
    <property type="entry name" value="AB_hydrolase_1"/>
</dbReference>
<evidence type="ECO:0000313" key="2">
    <source>
        <dbReference type="EMBL" id="MBB5156379.1"/>
    </source>
</evidence>
<dbReference type="Pfam" id="PF00561">
    <property type="entry name" value="Abhydrolase_1"/>
    <property type="match status" value="1"/>
</dbReference>
<gene>
    <name evidence="2" type="ORF">BJ970_003913</name>
</gene>
<evidence type="ECO:0000259" key="1">
    <source>
        <dbReference type="Pfam" id="PF00561"/>
    </source>
</evidence>
<evidence type="ECO:0000313" key="3">
    <source>
        <dbReference type="Proteomes" id="UP000584374"/>
    </source>
</evidence>
<keyword evidence="3" id="KW-1185">Reference proteome</keyword>
<dbReference type="GO" id="GO:0016020">
    <property type="term" value="C:membrane"/>
    <property type="evidence" value="ECO:0007669"/>
    <property type="project" value="TreeGrafter"/>
</dbReference>
<feature type="domain" description="AB hydrolase-1" evidence="1">
    <location>
        <begin position="26"/>
        <end position="264"/>
    </location>
</feature>
<dbReference type="Proteomes" id="UP000584374">
    <property type="component" value="Unassembled WGS sequence"/>
</dbReference>
<organism evidence="2 3">
    <name type="scientific">Saccharopolyspora phatthalungensis</name>
    <dbReference type="NCBI Taxonomy" id="664693"/>
    <lineage>
        <taxon>Bacteria</taxon>
        <taxon>Bacillati</taxon>
        <taxon>Actinomycetota</taxon>
        <taxon>Actinomycetes</taxon>
        <taxon>Pseudonocardiales</taxon>
        <taxon>Pseudonocardiaceae</taxon>
        <taxon>Saccharopolyspora</taxon>
    </lineage>
</organism>
<dbReference type="InterPro" id="IPR050266">
    <property type="entry name" value="AB_hydrolase_sf"/>
</dbReference>
<accession>A0A840QCW4</accession>